<dbReference type="SUPFAM" id="SSF53098">
    <property type="entry name" value="Ribonuclease H-like"/>
    <property type="match status" value="1"/>
</dbReference>
<dbReference type="GO" id="GO:0015074">
    <property type="term" value="P:DNA integration"/>
    <property type="evidence" value="ECO:0007669"/>
    <property type="project" value="InterPro"/>
</dbReference>
<evidence type="ECO:0000259" key="1">
    <source>
        <dbReference type="PROSITE" id="PS50994"/>
    </source>
</evidence>
<dbReference type="PROSITE" id="PS50994">
    <property type="entry name" value="INTEGRASE"/>
    <property type="match status" value="1"/>
</dbReference>
<sequence length="109" mass="12219">RGVQYLAIRYTERLDAAGALRSVGSKGDSYDNAAAESLIGLYKTELIRRRGPWRGLDDVELATLEYVDWFNHRRLHGACGDIPPVEFEDSYYRSIAGLTEDSSAEPSLH</sequence>
<dbReference type="InterPro" id="IPR001584">
    <property type="entry name" value="Integrase_cat-core"/>
</dbReference>
<reference evidence="4" key="1">
    <citation type="submission" date="2016-10" db="EMBL/GenBank/DDBJ databases">
        <authorList>
            <person name="Varghese N."/>
            <person name="Submissions S."/>
        </authorList>
    </citation>
    <scope>NUCLEOTIDE SEQUENCE [LARGE SCALE GENOMIC DNA]</scope>
    <source>
        <strain evidence="4">DSM 46136</strain>
    </source>
</reference>
<dbReference type="InterPro" id="IPR012337">
    <property type="entry name" value="RNaseH-like_sf"/>
</dbReference>
<keyword evidence="4" id="KW-1185">Reference proteome</keyword>
<organism evidence="3 4">
    <name type="scientific">Geodermatophilus amargosae</name>
    <dbReference type="NCBI Taxonomy" id="1296565"/>
    <lineage>
        <taxon>Bacteria</taxon>
        <taxon>Bacillati</taxon>
        <taxon>Actinomycetota</taxon>
        <taxon>Actinomycetes</taxon>
        <taxon>Geodermatophilales</taxon>
        <taxon>Geodermatophilaceae</taxon>
        <taxon>Geodermatophilus</taxon>
    </lineage>
</organism>
<dbReference type="AlphaFoldDB" id="A0A1I7DAX8"/>
<feature type="domain" description="Integrase catalytic" evidence="1">
    <location>
        <begin position="1"/>
        <end position="91"/>
    </location>
</feature>
<evidence type="ECO:0000313" key="4">
    <source>
        <dbReference type="Proteomes" id="UP000199546"/>
    </source>
</evidence>
<dbReference type="RefSeq" id="WP_139246061.1">
    <property type="nucleotide sequence ID" value="NZ_FPBA01000035.1"/>
</dbReference>
<proteinExistence type="predicted"/>
<dbReference type="EMBL" id="FPBA01000035">
    <property type="protein sequence ID" value="SFU07260.1"/>
    <property type="molecule type" value="Genomic_DNA"/>
</dbReference>
<dbReference type="Pfam" id="PF13683">
    <property type="entry name" value="rve_3"/>
    <property type="match status" value="1"/>
</dbReference>
<protein>
    <submittedName>
        <fullName evidence="3">Integrase core domain-containing protein</fullName>
    </submittedName>
</protein>
<dbReference type="PANTHER" id="PTHR46889">
    <property type="entry name" value="TRANSPOSASE INSF FOR INSERTION SEQUENCE IS3B-RELATED"/>
    <property type="match status" value="1"/>
</dbReference>
<accession>A0A1I7DAX8</accession>
<reference evidence="3" key="2">
    <citation type="submission" date="2016-10" db="EMBL/GenBank/DDBJ databases">
        <authorList>
            <person name="de Groot N.N."/>
        </authorList>
    </citation>
    <scope>NUCLEOTIDE SEQUENCE [LARGE SCALE GENOMIC DNA]</scope>
    <source>
        <strain evidence="3">DSM 46136</strain>
    </source>
</reference>
<name>A0A1I7DAX8_9ACTN</name>
<gene>
    <name evidence="2" type="ORF">SAMN05660657_05376</name>
    <name evidence="3" type="ORF">SAMN05660657_05567</name>
</gene>
<dbReference type="PANTHER" id="PTHR46889:SF4">
    <property type="entry name" value="TRANSPOSASE INSO FOR INSERTION SEQUENCE ELEMENT IS911B-RELATED"/>
    <property type="match status" value="1"/>
</dbReference>
<feature type="non-terminal residue" evidence="3">
    <location>
        <position position="1"/>
    </location>
</feature>
<evidence type="ECO:0000313" key="3">
    <source>
        <dbReference type="EMBL" id="SFU08841.1"/>
    </source>
</evidence>
<dbReference type="Proteomes" id="UP000199546">
    <property type="component" value="Unassembled WGS sequence"/>
</dbReference>
<dbReference type="InterPro" id="IPR050900">
    <property type="entry name" value="Transposase_IS3/IS150/IS904"/>
</dbReference>
<evidence type="ECO:0000313" key="2">
    <source>
        <dbReference type="EMBL" id="SFU07260.1"/>
    </source>
</evidence>
<dbReference type="OrthoDB" id="4281720at2"/>
<dbReference type="EMBL" id="FPBA01000043">
    <property type="protein sequence ID" value="SFU08841.1"/>
    <property type="molecule type" value="Genomic_DNA"/>
</dbReference>